<evidence type="ECO:0000256" key="3">
    <source>
        <dbReference type="ARBA" id="ARBA00022801"/>
    </source>
</evidence>
<feature type="domain" description="Succinylglutamate desuccinylase/Aspartoacylase catalytic" evidence="5">
    <location>
        <begin position="45"/>
        <end position="171"/>
    </location>
</feature>
<comment type="cofactor">
    <cofactor evidence="1">
        <name>Zn(2+)</name>
        <dbReference type="ChEBI" id="CHEBI:29105"/>
    </cofactor>
</comment>
<dbReference type="PANTHER" id="PTHR15162">
    <property type="entry name" value="ASPARTOACYLASE"/>
    <property type="match status" value="1"/>
</dbReference>
<evidence type="ECO:0000256" key="2">
    <source>
        <dbReference type="ARBA" id="ARBA00022723"/>
    </source>
</evidence>
<dbReference type="Gene3D" id="3.40.630.10">
    <property type="entry name" value="Zn peptidases"/>
    <property type="match status" value="1"/>
</dbReference>
<keyword evidence="7" id="KW-1185">Reference proteome</keyword>
<keyword evidence="2" id="KW-0479">Metal-binding</keyword>
<dbReference type="OrthoDB" id="6794856at2"/>
<evidence type="ECO:0000256" key="4">
    <source>
        <dbReference type="ARBA" id="ARBA00022833"/>
    </source>
</evidence>
<dbReference type="GO" id="GO:0005829">
    <property type="term" value="C:cytosol"/>
    <property type="evidence" value="ECO:0007669"/>
    <property type="project" value="TreeGrafter"/>
</dbReference>
<dbReference type="KEGG" id="ajp:AMJAP_0133"/>
<protein>
    <recommendedName>
        <fullName evidence="5">Succinylglutamate desuccinylase/Aspartoacylase catalytic domain-containing protein</fullName>
    </recommendedName>
</protein>
<keyword evidence="4" id="KW-0862">Zinc</keyword>
<sequence length="322" mass="36136">MSVPPCRFSIAESDSPVELLPRDLSAWRQGNCGVDYVHRLESGVAGPELVIQALTHGNEICGANALLWLLERGVRPVKGSLTLIFANVEAYNAFDPQRPFASRCLDEDMNRVWHASRLTQPDTHEARRAIELLPFIENADSLLDLHSTTFAVAPMLIYPNNECNRRFADQLAFPFPHLLYDLGQYHTGMLISEHERHSDGGFSLVAECGQHFAESTSRQALAITLRFLKLHDMLDEAVELTDWGYLPDSTAGHYRIDRVLKAESERFRFVEPFNGFERFNKGELIATDDQVLVAAPFDNCALIMPARVPIVGEEVVTLAECL</sequence>
<gene>
    <name evidence="6" type="ORF">AMJAP_0133</name>
</gene>
<accession>A0A7R6PE60</accession>
<proteinExistence type="predicted"/>
<dbReference type="GO" id="GO:0046872">
    <property type="term" value="F:metal ion binding"/>
    <property type="evidence" value="ECO:0007669"/>
    <property type="project" value="UniProtKB-KW"/>
</dbReference>
<evidence type="ECO:0000313" key="6">
    <source>
        <dbReference type="EMBL" id="BBB24732.1"/>
    </source>
</evidence>
<dbReference type="Proteomes" id="UP000595663">
    <property type="component" value="Chromosome"/>
</dbReference>
<dbReference type="Pfam" id="PF24827">
    <property type="entry name" value="AstE_AspA_cat"/>
    <property type="match status" value="1"/>
</dbReference>
<dbReference type="InterPro" id="IPR055438">
    <property type="entry name" value="AstE_AspA_cat"/>
</dbReference>
<dbReference type="AlphaFoldDB" id="A0A7R6PE60"/>
<reference evidence="6 7" key="1">
    <citation type="journal article" date="2008" name="Int. J. Syst. Evol. Microbiol.">
        <title>Amphritea japonica sp. nov. and Amphritea balenae sp. nov., isolated from the sediment adjacent to sperm whale carcasses off Kagoshima, Japan.</title>
        <authorList>
            <person name="Miyazaki M."/>
            <person name="Nogi Y."/>
            <person name="Fujiwara Y."/>
            <person name="Kawato M."/>
            <person name="Nagahama T."/>
            <person name="Kubokawa K."/>
            <person name="Horikoshi K."/>
        </authorList>
    </citation>
    <scope>NUCLEOTIDE SEQUENCE [LARGE SCALE GENOMIC DNA]</scope>
    <source>
        <strain evidence="6 7">ATCC BAA-1530</strain>
    </source>
</reference>
<keyword evidence="3" id="KW-0378">Hydrolase</keyword>
<dbReference type="RefSeq" id="WP_019621097.1">
    <property type="nucleotide sequence ID" value="NZ_AP014545.1"/>
</dbReference>
<evidence type="ECO:0000313" key="7">
    <source>
        <dbReference type="Proteomes" id="UP000595663"/>
    </source>
</evidence>
<dbReference type="EMBL" id="AP014545">
    <property type="protein sequence ID" value="BBB24732.1"/>
    <property type="molecule type" value="Genomic_DNA"/>
</dbReference>
<name>A0A7R6PE60_9GAMM</name>
<dbReference type="GO" id="GO:0016788">
    <property type="term" value="F:hydrolase activity, acting on ester bonds"/>
    <property type="evidence" value="ECO:0007669"/>
    <property type="project" value="InterPro"/>
</dbReference>
<organism evidence="6 7">
    <name type="scientific">Amphritea japonica ATCC BAA-1530</name>
    <dbReference type="NCBI Taxonomy" id="1278309"/>
    <lineage>
        <taxon>Bacteria</taxon>
        <taxon>Pseudomonadati</taxon>
        <taxon>Pseudomonadota</taxon>
        <taxon>Gammaproteobacteria</taxon>
        <taxon>Oceanospirillales</taxon>
        <taxon>Oceanospirillaceae</taxon>
        <taxon>Amphritea</taxon>
    </lineage>
</organism>
<evidence type="ECO:0000256" key="1">
    <source>
        <dbReference type="ARBA" id="ARBA00001947"/>
    </source>
</evidence>
<dbReference type="InterPro" id="IPR050178">
    <property type="entry name" value="AspA/AstE_fam"/>
</dbReference>
<dbReference type="PANTHER" id="PTHR15162:SF7">
    <property type="entry name" value="SUCCINYLGLUTAMATE DESUCCINYLASE"/>
    <property type="match status" value="1"/>
</dbReference>
<evidence type="ECO:0000259" key="5">
    <source>
        <dbReference type="Pfam" id="PF24827"/>
    </source>
</evidence>
<dbReference type="SUPFAM" id="SSF53187">
    <property type="entry name" value="Zn-dependent exopeptidases"/>
    <property type="match status" value="1"/>
</dbReference>